<evidence type="ECO:0000313" key="2">
    <source>
        <dbReference type="Proteomes" id="UP000018683"/>
    </source>
</evidence>
<organism evidence="1 2">
    <name type="scientific">[Ruminococcus] lactaris CC59_002D</name>
    <dbReference type="NCBI Taxonomy" id="1073376"/>
    <lineage>
        <taxon>Bacteria</taxon>
        <taxon>Bacillati</taxon>
        <taxon>Bacillota</taxon>
        <taxon>Clostridia</taxon>
        <taxon>Lachnospirales</taxon>
        <taxon>Lachnospiraceae</taxon>
        <taxon>Mediterraneibacter</taxon>
    </lineage>
</organism>
<evidence type="ECO:0000313" key="1">
    <source>
        <dbReference type="EMBL" id="ETD23158.1"/>
    </source>
</evidence>
<dbReference type="OrthoDB" id="1950923at2"/>
<sequence>MDIEEFLLEMADSDECRRINYKRLAIRKYIGVYYAQKPVSGEIDSFMIPFRDYVRHKIEEHGIDIDVLAKYMISTDESNCALFAFTTRFKPKNSITSYQYYDAIARYQIISPFVCSVDMDAFALIVVSYVFDNLTSRKIDISEIVKDEVFSYEVNQYGLSNINGASFRKDGLIYDGKGYYYNVYTNKSLLSAMDSMPAFARIITDAEGDFDILYRLDERLSMPESEYRDYTGFQFEKFYGPQFKFDGSTLKDPKTIIVHINPKNMAKLLMVIKKDFDQIISEPFWHIEIETLPYPKDGYEGTYTTTFLHGMYYPEKNIFTHIDFTKNQYGNDIYQSKYQDSQDGLPIDTYTESRSQHYKIWCIENGAFSIKMWYMLMLVSLDKSYQVLFEEIMN</sequence>
<dbReference type="EMBL" id="AZJE01000013">
    <property type="protein sequence ID" value="ETD23158.1"/>
    <property type="molecule type" value="Genomic_DNA"/>
</dbReference>
<comment type="caution">
    <text evidence="1">The sequence shown here is derived from an EMBL/GenBank/DDBJ whole genome shotgun (WGS) entry which is preliminary data.</text>
</comment>
<dbReference type="RefSeq" id="WP_023921607.1">
    <property type="nucleotide sequence ID" value="NZ_KI669408.1"/>
</dbReference>
<accession>V8C6X9</accession>
<dbReference type="Proteomes" id="UP000018683">
    <property type="component" value="Unassembled WGS sequence"/>
</dbReference>
<reference evidence="1 2" key="1">
    <citation type="submission" date="2013-10" db="EMBL/GenBank/DDBJ databases">
        <title>The Genome Sequence of Ruminococcus lactaris CC59_002D.</title>
        <authorList>
            <consortium name="The Broad Institute Genomics Platform"/>
            <person name="Earl A."/>
            <person name="Allen-Vercoe E."/>
            <person name="Daigneault M."/>
            <person name="Young S.K."/>
            <person name="Zeng Q."/>
            <person name="Gargeya S."/>
            <person name="Fitzgerald M."/>
            <person name="Abouelleil A."/>
            <person name="Alvarado L."/>
            <person name="Chapman S.B."/>
            <person name="Gainer-Dewar J."/>
            <person name="Goldberg J."/>
            <person name="Griggs A."/>
            <person name="Gujja S."/>
            <person name="Hansen M."/>
            <person name="Howarth C."/>
            <person name="Imamovic A."/>
            <person name="Ireland A."/>
            <person name="Larimer J."/>
            <person name="McCowan C."/>
            <person name="Murphy C."/>
            <person name="Pearson M."/>
            <person name="Poon T.W."/>
            <person name="Priest M."/>
            <person name="Roberts A."/>
            <person name="Saif S."/>
            <person name="Shea T."/>
            <person name="Sykes S."/>
            <person name="Wortman J."/>
            <person name="Nusbaum C."/>
            <person name="Birren B."/>
        </authorList>
    </citation>
    <scope>NUCLEOTIDE SEQUENCE [LARGE SCALE GENOMIC DNA]</scope>
    <source>
        <strain evidence="1 2">CC59_002D</strain>
    </source>
</reference>
<gene>
    <name evidence="1" type="ORF">HMPREF1202_01160</name>
</gene>
<name>V8C6X9_9FIRM</name>
<protein>
    <submittedName>
        <fullName evidence="1">Uncharacterized protein</fullName>
    </submittedName>
</protein>
<dbReference type="HOGENOM" id="CLU_699980_0_0_9"/>
<dbReference type="PATRIC" id="fig|1073376.3.peg.1199"/>
<proteinExistence type="predicted"/>
<dbReference type="AlphaFoldDB" id="V8C6X9"/>